<gene>
    <name evidence="1" type="ORF">SLEP1_g44947</name>
</gene>
<organism evidence="1 2">
    <name type="scientific">Rubroshorea leprosula</name>
    <dbReference type="NCBI Taxonomy" id="152421"/>
    <lineage>
        <taxon>Eukaryota</taxon>
        <taxon>Viridiplantae</taxon>
        <taxon>Streptophyta</taxon>
        <taxon>Embryophyta</taxon>
        <taxon>Tracheophyta</taxon>
        <taxon>Spermatophyta</taxon>
        <taxon>Magnoliopsida</taxon>
        <taxon>eudicotyledons</taxon>
        <taxon>Gunneridae</taxon>
        <taxon>Pentapetalae</taxon>
        <taxon>rosids</taxon>
        <taxon>malvids</taxon>
        <taxon>Malvales</taxon>
        <taxon>Dipterocarpaceae</taxon>
        <taxon>Rubroshorea</taxon>
    </lineage>
</organism>
<dbReference type="Proteomes" id="UP001054252">
    <property type="component" value="Unassembled WGS sequence"/>
</dbReference>
<accession>A0AAV5LHM7</accession>
<dbReference type="EMBL" id="BPVZ01000119">
    <property type="protein sequence ID" value="GKV36861.1"/>
    <property type="molecule type" value="Genomic_DNA"/>
</dbReference>
<sequence>MDSYMVNCDSLSVETPFEIFIGGESFDQQRIQEIFNCKHFLHCGQLPSQEPRAASKIKSSSTSYFMLLQHSRDSSRKGMQLLIKQLYFERSRSQILLGT</sequence>
<name>A0AAV5LHM7_9ROSI</name>
<evidence type="ECO:0000313" key="2">
    <source>
        <dbReference type="Proteomes" id="UP001054252"/>
    </source>
</evidence>
<comment type="caution">
    <text evidence="1">The sequence shown here is derived from an EMBL/GenBank/DDBJ whole genome shotgun (WGS) entry which is preliminary data.</text>
</comment>
<keyword evidence="2" id="KW-1185">Reference proteome</keyword>
<dbReference type="AlphaFoldDB" id="A0AAV5LHM7"/>
<protein>
    <submittedName>
        <fullName evidence="1">Uncharacterized protein</fullName>
    </submittedName>
</protein>
<proteinExistence type="predicted"/>
<reference evidence="1 2" key="1">
    <citation type="journal article" date="2021" name="Commun. Biol.">
        <title>The genome of Shorea leprosula (Dipterocarpaceae) highlights the ecological relevance of drought in aseasonal tropical rainforests.</title>
        <authorList>
            <person name="Ng K.K.S."/>
            <person name="Kobayashi M.J."/>
            <person name="Fawcett J.A."/>
            <person name="Hatakeyama M."/>
            <person name="Paape T."/>
            <person name="Ng C.H."/>
            <person name="Ang C.C."/>
            <person name="Tnah L.H."/>
            <person name="Lee C.T."/>
            <person name="Nishiyama T."/>
            <person name="Sese J."/>
            <person name="O'Brien M.J."/>
            <person name="Copetti D."/>
            <person name="Mohd Noor M.I."/>
            <person name="Ong R.C."/>
            <person name="Putra M."/>
            <person name="Sireger I.Z."/>
            <person name="Indrioko S."/>
            <person name="Kosugi Y."/>
            <person name="Izuno A."/>
            <person name="Isagi Y."/>
            <person name="Lee S.L."/>
            <person name="Shimizu K.K."/>
        </authorList>
    </citation>
    <scope>NUCLEOTIDE SEQUENCE [LARGE SCALE GENOMIC DNA]</scope>
    <source>
        <strain evidence="1">214</strain>
    </source>
</reference>
<evidence type="ECO:0000313" key="1">
    <source>
        <dbReference type="EMBL" id="GKV36861.1"/>
    </source>
</evidence>